<evidence type="ECO:0000256" key="1">
    <source>
        <dbReference type="ARBA" id="ARBA00001933"/>
    </source>
</evidence>
<reference evidence="8" key="1">
    <citation type="journal article" date="2020" name="mSystems">
        <title>Genome- and Community-Level Interaction Insights into Carbon Utilization and Element Cycling Functions of Hydrothermarchaeota in Hydrothermal Sediment.</title>
        <authorList>
            <person name="Zhou Z."/>
            <person name="Liu Y."/>
            <person name="Xu W."/>
            <person name="Pan J."/>
            <person name="Luo Z.H."/>
            <person name="Li M."/>
        </authorList>
    </citation>
    <scope>NUCLEOTIDE SEQUENCE [LARGE SCALE GENOMIC DNA]</scope>
    <source>
        <strain evidence="8">SpSt-605</strain>
    </source>
</reference>
<dbReference type="SUPFAM" id="SSF53686">
    <property type="entry name" value="Tryptophan synthase beta subunit-like PLP-dependent enzymes"/>
    <property type="match status" value="1"/>
</dbReference>
<dbReference type="AlphaFoldDB" id="A0A832GLW0"/>
<feature type="domain" description="Tryptophan synthase beta chain-like PALP" evidence="7">
    <location>
        <begin position="74"/>
        <end position="376"/>
    </location>
</feature>
<comment type="cofactor">
    <cofactor evidence="1 6">
        <name>pyridoxal 5'-phosphate</name>
        <dbReference type="ChEBI" id="CHEBI:597326"/>
    </cofactor>
</comment>
<comment type="similarity">
    <text evidence="2">Belongs to the threonine synthase family.</text>
</comment>
<dbReference type="Pfam" id="PF00291">
    <property type="entry name" value="PALP"/>
    <property type="match status" value="1"/>
</dbReference>
<dbReference type="InterPro" id="IPR036052">
    <property type="entry name" value="TrpB-like_PALP_sf"/>
</dbReference>
<dbReference type="CDD" id="cd01563">
    <property type="entry name" value="Thr-synth_1"/>
    <property type="match status" value="1"/>
</dbReference>
<evidence type="ECO:0000256" key="3">
    <source>
        <dbReference type="ARBA" id="ARBA00022898"/>
    </source>
</evidence>
<dbReference type="NCBIfam" id="NF006050">
    <property type="entry name" value="PRK08197.1"/>
    <property type="match status" value="1"/>
</dbReference>
<comment type="caution">
    <text evidence="8">The sequence shown here is derived from an EMBL/GenBank/DDBJ whole genome shotgun (WGS) entry which is preliminary data.</text>
</comment>
<dbReference type="PANTHER" id="PTHR48078">
    <property type="entry name" value="THREONINE DEHYDRATASE, MITOCHONDRIAL-RELATED"/>
    <property type="match status" value="1"/>
</dbReference>
<protein>
    <recommendedName>
        <fullName evidence="5">Threonine synthase</fullName>
        <ecNumber evidence="5">4.2.3.1</ecNumber>
    </recommendedName>
</protein>
<dbReference type="GO" id="GO:0004794">
    <property type="term" value="F:threonine deaminase activity"/>
    <property type="evidence" value="ECO:0007669"/>
    <property type="project" value="TreeGrafter"/>
</dbReference>
<dbReference type="InterPro" id="IPR004450">
    <property type="entry name" value="Thr_synthase-like"/>
</dbReference>
<dbReference type="NCBIfam" id="TIGR00260">
    <property type="entry name" value="thrC"/>
    <property type="match status" value="1"/>
</dbReference>
<evidence type="ECO:0000256" key="6">
    <source>
        <dbReference type="PIRSR" id="PIRSR604450-51"/>
    </source>
</evidence>
<dbReference type="GO" id="GO:0004795">
    <property type="term" value="F:threonine synthase activity"/>
    <property type="evidence" value="ECO:0007669"/>
    <property type="project" value="UniProtKB-UniRule"/>
</dbReference>
<organism evidence="8">
    <name type="scientific">Caldimicrobium thiodismutans</name>
    <dbReference type="NCBI Taxonomy" id="1653476"/>
    <lineage>
        <taxon>Bacteria</taxon>
        <taxon>Pseudomonadati</taxon>
        <taxon>Thermodesulfobacteriota</taxon>
        <taxon>Thermodesulfobacteria</taxon>
        <taxon>Thermodesulfobacteriales</taxon>
        <taxon>Thermodesulfobacteriaceae</taxon>
        <taxon>Caldimicrobium</taxon>
    </lineage>
</organism>
<keyword evidence="4 8" id="KW-0456">Lyase</keyword>
<dbReference type="GO" id="GO:0006567">
    <property type="term" value="P:L-threonine catabolic process"/>
    <property type="evidence" value="ECO:0007669"/>
    <property type="project" value="TreeGrafter"/>
</dbReference>
<dbReference type="GO" id="GO:0006565">
    <property type="term" value="P:L-serine catabolic process"/>
    <property type="evidence" value="ECO:0007669"/>
    <property type="project" value="TreeGrafter"/>
</dbReference>
<dbReference type="Gene3D" id="3.40.50.1100">
    <property type="match status" value="2"/>
</dbReference>
<evidence type="ECO:0000256" key="2">
    <source>
        <dbReference type="ARBA" id="ARBA00005517"/>
    </source>
</evidence>
<gene>
    <name evidence="8" type="ORF">ENT73_01355</name>
</gene>
<dbReference type="GO" id="GO:0009097">
    <property type="term" value="P:isoleucine biosynthetic process"/>
    <property type="evidence" value="ECO:0007669"/>
    <property type="project" value="TreeGrafter"/>
</dbReference>
<proteinExistence type="inferred from homology"/>
<dbReference type="EMBL" id="DSZU01000024">
    <property type="protein sequence ID" value="HGV54721.1"/>
    <property type="molecule type" value="Genomic_DNA"/>
</dbReference>
<dbReference type="EC" id="4.2.3.1" evidence="5"/>
<evidence type="ECO:0000313" key="8">
    <source>
        <dbReference type="EMBL" id="HGV54721.1"/>
    </source>
</evidence>
<evidence type="ECO:0000256" key="5">
    <source>
        <dbReference type="NCBIfam" id="TIGR00260"/>
    </source>
</evidence>
<name>A0A832GLW0_9BACT</name>
<sequence length="410" mass="45368">MSYVKGLKCRECGRAYPKEPIFVCEWCFGPLEVDYDYDSIKKVFNQKELEKRPPNLWRYRELLPIDKDPVCGLHSGFTPLIEAKNLASALGIKKCFIKDDSVNHPTLSFKDRVVAVALSKAKEFGFKTVACASTGNLANAVAAHSRYSGFDCYVFIPHDLEASKILSSLIYGVNLVAIEGNYDEVNRLCAEIAMNFRWAFVNVNLRPYYAEGSKTYGFEIAEQLGFRAPQNIVIPAASGSLVTKIYKGLWEFYHLGLIKEFNSRFFLAQAEGCAPIVQAFREGSNIIKPVKPKTIAKSIAIGNPADGVYALDIVKKTKGYAEAVNDKEIIEGIKLLAETEGIFTETAGGVTVAVTQKLIQKGLINRDEEVVICITGNGLKTQEAVQSSLKEIIKIKPSLEEFKKHIKGGA</sequence>
<dbReference type="GO" id="GO:0003941">
    <property type="term" value="F:L-serine ammonia-lyase activity"/>
    <property type="evidence" value="ECO:0007669"/>
    <property type="project" value="TreeGrafter"/>
</dbReference>
<dbReference type="GO" id="GO:0009088">
    <property type="term" value="P:threonine biosynthetic process"/>
    <property type="evidence" value="ECO:0007669"/>
    <property type="project" value="UniProtKB-UniRule"/>
</dbReference>
<dbReference type="InterPro" id="IPR001926">
    <property type="entry name" value="TrpB-like_PALP"/>
</dbReference>
<feature type="modified residue" description="N6-(pyridoxal phosphate)lysine" evidence="6">
    <location>
        <position position="110"/>
    </location>
</feature>
<dbReference type="PANTHER" id="PTHR48078:SF6">
    <property type="entry name" value="L-THREONINE DEHYDRATASE CATABOLIC TDCB"/>
    <property type="match status" value="1"/>
</dbReference>
<dbReference type="InterPro" id="IPR050147">
    <property type="entry name" value="Ser/Thr_Dehydratase"/>
</dbReference>
<evidence type="ECO:0000256" key="4">
    <source>
        <dbReference type="ARBA" id="ARBA00023239"/>
    </source>
</evidence>
<evidence type="ECO:0000259" key="7">
    <source>
        <dbReference type="Pfam" id="PF00291"/>
    </source>
</evidence>
<accession>A0A832GLW0</accession>
<keyword evidence="3 6" id="KW-0663">Pyridoxal phosphate</keyword>